<dbReference type="Proteomes" id="UP000516093">
    <property type="component" value="Chromosome"/>
</dbReference>
<protein>
    <submittedName>
        <fullName evidence="1">Uncharacterized protein</fullName>
    </submittedName>
</protein>
<evidence type="ECO:0000313" key="2">
    <source>
        <dbReference type="Proteomes" id="UP000516093"/>
    </source>
</evidence>
<gene>
    <name evidence="1" type="ORF">H9L05_18020</name>
</gene>
<keyword evidence="2" id="KW-1185">Reference proteome</keyword>
<sequence>MSSLPHLIARATAAYYRQARELYPTETDFNDWLDTLDADNRRRYKQQGLDMTCLLPQFQLFCLERRGIYLREFMAARLTADQFEYWEQEKAISDFKPSAPPTDLF</sequence>
<proteinExistence type="predicted"/>
<organism evidence="1 2">
    <name type="scientific">Hymenobacter qilianensis</name>
    <dbReference type="NCBI Taxonomy" id="1385715"/>
    <lineage>
        <taxon>Bacteria</taxon>
        <taxon>Pseudomonadati</taxon>
        <taxon>Bacteroidota</taxon>
        <taxon>Cytophagia</taxon>
        <taxon>Cytophagales</taxon>
        <taxon>Hymenobacteraceae</taxon>
        <taxon>Hymenobacter</taxon>
    </lineage>
</organism>
<dbReference type="EMBL" id="CP060784">
    <property type="protein sequence ID" value="QNP51821.1"/>
    <property type="molecule type" value="Genomic_DNA"/>
</dbReference>
<accession>A0A7H0GU55</accession>
<dbReference type="AlphaFoldDB" id="A0A7H0GU55"/>
<dbReference type="KEGG" id="hqi:H9L05_18020"/>
<name>A0A7H0GU55_9BACT</name>
<evidence type="ECO:0000313" key="1">
    <source>
        <dbReference type="EMBL" id="QNP51821.1"/>
    </source>
</evidence>
<reference evidence="1 2" key="1">
    <citation type="submission" date="2020-08" db="EMBL/GenBank/DDBJ databases">
        <title>Genome sequence of Hymenobacter qilianensis JCM 19763T.</title>
        <authorList>
            <person name="Hyun D.-W."/>
            <person name="Bae J.-W."/>
        </authorList>
    </citation>
    <scope>NUCLEOTIDE SEQUENCE [LARGE SCALE GENOMIC DNA]</scope>
    <source>
        <strain evidence="1 2">JCM 19763</strain>
    </source>
</reference>
<dbReference type="RefSeq" id="WP_187732092.1">
    <property type="nucleotide sequence ID" value="NZ_BMFN01000002.1"/>
</dbReference>